<dbReference type="RefSeq" id="WP_079324635.1">
    <property type="nucleotide sequence ID" value="NZ_MXAP01000031.1"/>
</dbReference>
<reference evidence="1 3" key="1">
    <citation type="submission" date="2017-03" db="EMBL/GenBank/DDBJ databases">
        <title>Draft genome sequence of Moraxella equi CCUG 4950T type strain.</title>
        <authorList>
            <person name="Salva-Serra F."/>
            <person name="Engstrom-Jakobsson H."/>
            <person name="Thorell K."/>
            <person name="Jaen-Luchoro D."/>
            <person name="Gonzales-Siles L."/>
            <person name="Karlsson R."/>
            <person name="Yazdan S."/>
            <person name="Boulund F."/>
            <person name="Johnning A."/>
            <person name="Engstrand L."/>
            <person name="Kristiansson E."/>
            <person name="Moore E."/>
        </authorList>
    </citation>
    <scope>NUCLEOTIDE SEQUENCE [LARGE SCALE GENOMIC DNA]</scope>
    <source>
        <strain evidence="1 3">CCUG 4950</strain>
    </source>
</reference>
<reference evidence="2 4" key="2">
    <citation type="submission" date="2018-06" db="EMBL/GenBank/DDBJ databases">
        <authorList>
            <consortium name="Pathogen Informatics"/>
            <person name="Doyle S."/>
        </authorList>
    </citation>
    <scope>NUCLEOTIDE SEQUENCE [LARGE SCALE GENOMIC DNA]</scope>
    <source>
        <strain evidence="2 4">NCTC11012</strain>
    </source>
</reference>
<name>A0A378QS07_9GAMM</name>
<dbReference type="EMBL" id="UGQF01000001">
    <property type="protein sequence ID" value="STZ03667.1"/>
    <property type="molecule type" value="Genomic_DNA"/>
</dbReference>
<keyword evidence="3" id="KW-1185">Reference proteome</keyword>
<gene>
    <name evidence="1" type="ORF">B5J93_03455</name>
    <name evidence="2" type="ORF">NCTC11012_01921</name>
</gene>
<dbReference type="Proteomes" id="UP000190777">
    <property type="component" value="Unassembled WGS sequence"/>
</dbReference>
<sequence>MILIFIFTIGLGKIFFKKPELPTIEDPFLSEREEYSLRAFYSLKKNHNQLLTYDREYFNEAKRMLGLDFYESYTASFGSVTFLDSPKHPNQKPSCSFKIEVYPDRTVVTPTHKRFCKKPMYYHENYNPNDVIN</sequence>
<dbReference type="Proteomes" id="UP000254618">
    <property type="component" value="Unassembled WGS sequence"/>
</dbReference>
<evidence type="ECO:0000313" key="3">
    <source>
        <dbReference type="Proteomes" id="UP000190777"/>
    </source>
</evidence>
<proteinExistence type="predicted"/>
<evidence type="ECO:0000313" key="2">
    <source>
        <dbReference type="EMBL" id="STZ03667.1"/>
    </source>
</evidence>
<evidence type="ECO:0000313" key="1">
    <source>
        <dbReference type="EMBL" id="OPH39598.1"/>
    </source>
</evidence>
<dbReference type="EMBL" id="MXAP01000031">
    <property type="protein sequence ID" value="OPH39598.1"/>
    <property type="molecule type" value="Genomic_DNA"/>
</dbReference>
<accession>A0A378QS07</accession>
<dbReference type="AlphaFoldDB" id="A0A378QS07"/>
<evidence type="ECO:0000313" key="4">
    <source>
        <dbReference type="Proteomes" id="UP000254618"/>
    </source>
</evidence>
<organism evidence="2 4">
    <name type="scientific">Moraxella equi</name>
    <dbReference type="NCBI Taxonomy" id="60442"/>
    <lineage>
        <taxon>Bacteria</taxon>
        <taxon>Pseudomonadati</taxon>
        <taxon>Pseudomonadota</taxon>
        <taxon>Gammaproteobacteria</taxon>
        <taxon>Moraxellales</taxon>
        <taxon>Moraxellaceae</taxon>
        <taxon>Moraxella</taxon>
    </lineage>
</organism>
<protein>
    <submittedName>
        <fullName evidence="2">Uncharacterized protein</fullName>
    </submittedName>
</protein>